<organism evidence="2 3">
    <name type="scientific">Naumovozyma dairenensis (strain ATCC 10597 / BCRC 20456 / CBS 421 / NBRC 0211 / NRRL Y-12639)</name>
    <name type="common">Saccharomyces dairenensis</name>
    <dbReference type="NCBI Taxonomy" id="1071378"/>
    <lineage>
        <taxon>Eukaryota</taxon>
        <taxon>Fungi</taxon>
        <taxon>Dikarya</taxon>
        <taxon>Ascomycota</taxon>
        <taxon>Saccharomycotina</taxon>
        <taxon>Saccharomycetes</taxon>
        <taxon>Saccharomycetales</taxon>
        <taxon>Saccharomycetaceae</taxon>
        <taxon>Naumovozyma</taxon>
    </lineage>
</organism>
<feature type="transmembrane region" description="Helical" evidence="1">
    <location>
        <begin position="90"/>
        <end position="114"/>
    </location>
</feature>
<dbReference type="RefSeq" id="XP_003667701.1">
    <property type="nucleotide sequence ID" value="XM_003667653.1"/>
</dbReference>
<evidence type="ECO:0000256" key="1">
    <source>
        <dbReference type="SAM" id="Phobius"/>
    </source>
</evidence>
<protein>
    <submittedName>
        <fullName evidence="2">Uncharacterized protein</fullName>
    </submittedName>
</protein>
<dbReference type="EMBL" id="HE580267">
    <property type="protein sequence ID" value="CCD22458.1"/>
    <property type="molecule type" value="Genomic_DNA"/>
</dbReference>
<dbReference type="eggNOG" id="ENOG502QW37">
    <property type="taxonomic scope" value="Eukaryota"/>
</dbReference>
<keyword evidence="1" id="KW-0812">Transmembrane</keyword>
<feature type="transmembrane region" description="Helical" evidence="1">
    <location>
        <begin position="363"/>
        <end position="388"/>
    </location>
</feature>
<feature type="transmembrane region" description="Helical" evidence="1">
    <location>
        <begin position="497"/>
        <end position="520"/>
    </location>
</feature>
<dbReference type="GeneID" id="11493903"/>
<dbReference type="HOGENOM" id="CLU_036939_0_0_1"/>
<feature type="transmembrane region" description="Helical" evidence="1">
    <location>
        <begin position="61"/>
        <end position="78"/>
    </location>
</feature>
<feature type="transmembrane region" description="Helical" evidence="1">
    <location>
        <begin position="316"/>
        <end position="343"/>
    </location>
</feature>
<dbReference type="OMA" id="YIFGISW"/>
<sequence length="521" mass="59554">MVRLSHSTSYFMPLFCSKNAQIVIVSSFVSIFLFIFMYWTSDLLSNRYNEPGLFNPNSQDYFRTSLLGLFSPFLYYFIRTFLFNINQRYLVLNIIVDFPLNDWFMFCILVTLAYPQVQDPKYNQTFISNGNLFKSGEYWQIIPRQAYIFGISWALGEFSIGVLENLFTYQEIPKDNSNGNGISQIHSDNIGSPILDRKKISLSMCVDVRRQSSKISDNVYCSKSNHGYGSSSTSKLHTNDGSVSADEESPIVVINSADNSLKIISSKLEGQSLADAFDDNTNIATNGNLNDTIDNEYNPIKYFYQITKTKDFLFQLLQMCLIILANIFLLTGESLMMSIYFIYVPGHEGLFTAIVNYFGLKPIGHFLLALVLPFTAVNFIANFMIFYFKDLKDWFNDAKYIQELMVSDNKRPVNNSHTSEWPQLESEPLLSIAQKNTFANFDTMFADPIGRRSSIIQQYRSNSIITREDDDEQQTGGLLKIAKRIFRLWKRTLSNDTAVLIATVLWGSTVFITAILLVLVV</sequence>
<dbReference type="OrthoDB" id="4033420at2759"/>
<feature type="transmembrane region" description="Helical" evidence="1">
    <location>
        <begin position="146"/>
        <end position="167"/>
    </location>
</feature>
<dbReference type="Proteomes" id="UP000000689">
    <property type="component" value="Chromosome 1"/>
</dbReference>
<proteinExistence type="predicted"/>
<name>G0W3S0_NAUDC</name>
<keyword evidence="1" id="KW-0472">Membrane</keyword>
<evidence type="ECO:0000313" key="3">
    <source>
        <dbReference type="Proteomes" id="UP000000689"/>
    </source>
</evidence>
<keyword evidence="1" id="KW-1133">Transmembrane helix</keyword>
<dbReference type="GO" id="GO:1904262">
    <property type="term" value="P:negative regulation of TORC1 signaling"/>
    <property type="evidence" value="ECO:0007669"/>
    <property type="project" value="EnsemblFungi"/>
</dbReference>
<dbReference type="KEGG" id="ndi:NDAI_0A03010"/>
<evidence type="ECO:0000313" key="2">
    <source>
        <dbReference type="EMBL" id="CCD22458.1"/>
    </source>
</evidence>
<gene>
    <name evidence="2" type="primary">NDAI0A03010</name>
    <name evidence="2" type="ordered locus">NDAI_0A03010</name>
</gene>
<feature type="transmembrane region" description="Helical" evidence="1">
    <location>
        <begin position="20"/>
        <end position="41"/>
    </location>
</feature>
<dbReference type="AlphaFoldDB" id="G0W3S0"/>
<keyword evidence="3" id="KW-1185">Reference proteome</keyword>
<reference evidence="2 3" key="1">
    <citation type="journal article" date="2011" name="Proc. Natl. Acad. Sci. U.S.A.">
        <title>Evolutionary erosion of yeast sex chromosomes by mating-type switching accidents.</title>
        <authorList>
            <person name="Gordon J.L."/>
            <person name="Armisen D."/>
            <person name="Proux-Wera E."/>
            <person name="Oheigeartaigh S.S."/>
            <person name="Byrne K.P."/>
            <person name="Wolfe K.H."/>
        </authorList>
    </citation>
    <scope>NUCLEOTIDE SEQUENCE [LARGE SCALE GENOMIC DNA]</scope>
    <source>
        <strain evidence="3">ATCC 10597 / BCRC 20456 / CBS 421 / NBRC 0211 / NRRL Y-12639</strain>
    </source>
</reference>
<accession>G0W3S0</accession>
<dbReference type="GO" id="GO:0000329">
    <property type="term" value="C:fungal-type vacuole membrane"/>
    <property type="evidence" value="ECO:0007669"/>
    <property type="project" value="EnsemblFungi"/>
</dbReference>